<evidence type="ECO:0000256" key="1">
    <source>
        <dbReference type="ARBA" id="ARBA00004651"/>
    </source>
</evidence>
<dbReference type="SMART" id="SM00382">
    <property type="entry name" value="AAA"/>
    <property type="match status" value="1"/>
</dbReference>
<evidence type="ECO:0000256" key="6">
    <source>
        <dbReference type="ARBA" id="ARBA00023136"/>
    </source>
</evidence>
<sequence length="802" mass="85122">MTTPAPRSAATPDTTPDATANAPARDANAPARATDANAPASAPATDAAAPGPAPRPIANIERDHPAVLVPGLKRLLKGSWEQRTWFSLAVLGATVFALLQIATSSIIGRVTENVVVPSFAGGEPQIGLIVGGGLAIFGIAVARAVTVMARRIFAAAAQFDLFRLYRERLTAVYAKVPLLWHRRQSTGTLLSSVYSDVEAAFFAMAPFPFALSTIVMLVYATIVVARIDAVILLVMLGLIVLLIILNVLLQRFATPIAVRSQRLRAEVAEIAHESFDGANVVKSLGREDVEEKRFTRAADDLRETGIRFGYVRGWFDPAIDALPNLGILAVAVLGAWRIGDGHLTTGQLVEVAYLFTLMSLPIRSFGWVLGDLSRTVVGGGRVQQILDVTEQRTYGPDALPEGPGVLTFDEVSFVYRDDPAQVILGRGARAEDHLRTSAALHGVTLRADPGAGTRVLAVVGATGSGKSTLALLAAGLVDPDQGAISVDGADLRTLTADALTADVALVLQQAFIFDDTVRENVTLGEDIDEETIRWALRVAQAESFVNALPDGLDTELGERGGSLSGGQRQRIALARALARRPRLLILDDATSACDPTVELAILDGIRREMTSSTLLLIAYRKSTISLADQVVFLDHGRVAASGTHEELRTGSEGYRSLVDAYDEAAISHNLLESSGPQPSDGPDPSIAVDADRARTVSAAVERHGEGRYRREDVTPDGECECEPPATTGAMHALPPDPTELDPVGPDGVEPRPVGPDAPRPVGPDGAEADHVGPEPDPPRPVGRHEARPAPDSAPRDEKEDGR</sequence>
<evidence type="ECO:0000313" key="11">
    <source>
        <dbReference type="EMBL" id="MFC5298464.1"/>
    </source>
</evidence>
<feature type="compositionally biased region" description="Pro residues" evidence="7">
    <location>
        <begin position="752"/>
        <end position="761"/>
    </location>
</feature>
<dbReference type="PROSITE" id="PS50929">
    <property type="entry name" value="ABC_TM1F"/>
    <property type="match status" value="1"/>
</dbReference>
<dbReference type="InterPro" id="IPR003439">
    <property type="entry name" value="ABC_transporter-like_ATP-bd"/>
</dbReference>
<feature type="compositionally biased region" description="Basic and acidic residues" evidence="7">
    <location>
        <begin position="689"/>
        <end position="713"/>
    </location>
</feature>
<dbReference type="PANTHER" id="PTHR43394:SF1">
    <property type="entry name" value="ATP-BINDING CASSETTE SUB-FAMILY B MEMBER 10, MITOCHONDRIAL"/>
    <property type="match status" value="1"/>
</dbReference>
<evidence type="ECO:0000256" key="8">
    <source>
        <dbReference type="SAM" id="Phobius"/>
    </source>
</evidence>
<dbReference type="Gene3D" id="1.20.1560.10">
    <property type="entry name" value="ABC transporter type 1, transmembrane domain"/>
    <property type="match status" value="1"/>
</dbReference>
<evidence type="ECO:0000256" key="7">
    <source>
        <dbReference type="SAM" id="MobiDB-lite"/>
    </source>
</evidence>
<evidence type="ECO:0000259" key="10">
    <source>
        <dbReference type="PROSITE" id="PS50929"/>
    </source>
</evidence>
<dbReference type="GeneID" id="303298229"/>
<feature type="compositionally biased region" description="Low complexity" evidence="7">
    <location>
        <begin position="1"/>
        <end position="50"/>
    </location>
</feature>
<gene>
    <name evidence="11" type="ORF">ACFPK8_13170</name>
</gene>
<feature type="region of interest" description="Disordered" evidence="7">
    <location>
        <begin position="1"/>
        <end position="59"/>
    </location>
</feature>
<accession>A0ABW0FHC5</accession>
<dbReference type="InterPro" id="IPR039421">
    <property type="entry name" value="Type_1_exporter"/>
</dbReference>
<feature type="transmembrane region" description="Helical" evidence="8">
    <location>
        <begin position="199"/>
        <end position="223"/>
    </location>
</feature>
<dbReference type="InterPro" id="IPR017871">
    <property type="entry name" value="ABC_transporter-like_CS"/>
</dbReference>
<dbReference type="SUPFAM" id="SSF52540">
    <property type="entry name" value="P-loop containing nucleoside triphosphate hydrolases"/>
    <property type="match status" value="1"/>
</dbReference>
<keyword evidence="4" id="KW-0067">ATP-binding</keyword>
<dbReference type="RefSeq" id="WP_343925223.1">
    <property type="nucleotide sequence ID" value="NZ_BAAAIR010000045.1"/>
</dbReference>
<feature type="domain" description="ABC transporter" evidence="9">
    <location>
        <begin position="406"/>
        <end position="660"/>
    </location>
</feature>
<feature type="compositionally biased region" description="Low complexity" evidence="7">
    <location>
        <begin position="673"/>
        <end position="685"/>
    </location>
</feature>
<evidence type="ECO:0000256" key="5">
    <source>
        <dbReference type="ARBA" id="ARBA00022989"/>
    </source>
</evidence>
<keyword evidence="12" id="KW-1185">Reference proteome</keyword>
<dbReference type="InterPro" id="IPR027417">
    <property type="entry name" value="P-loop_NTPase"/>
</dbReference>
<feature type="transmembrane region" description="Helical" evidence="8">
    <location>
        <begin position="126"/>
        <end position="145"/>
    </location>
</feature>
<feature type="domain" description="ABC transmembrane type-1" evidence="10">
    <location>
        <begin position="88"/>
        <end position="374"/>
    </location>
</feature>
<evidence type="ECO:0000313" key="12">
    <source>
        <dbReference type="Proteomes" id="UP001595937"/>
    </source>
</evidence>
<feature type="transmembrane region" description="Helical" evidence="8">
    <location>
        <begin position="229"/>
        <end position="249"/>
    </location>
</feature>
<keyword evidence="2 8" id="KW-0812">Transmembrane</keyword>
<dbReference type="Pfam" id="PF00664">
    <property type="entry name" value="ABC_membrane"/>
    <property type="match status" value="1"/>
</dbReference>
<dbReference type="Pfam" id="PF00005">
    <property type="entry name" value="ABC_tran"/>
    <property type="match status" value="1"/>
</dbReference>
<proteinExistence type="predicted"/>
<evidence type="ECO:0000256" key="3">
    <source>
        <dbReference type="ARBA" id="ARBA00022741"/>
    </source>
</evidence>
<dbReference type="InterPro" id="IPR011527">
    <property type="entry name" value="ABC1_TM_dom"/>
</dbReference>
<dbReference type="PANTHER" id="PTHR43394">
    <property type="entry name" value="ATP-DEPENDENT PERMEASE MDL1, MITOCHONDRIAL"/>
    <property type="match status" value="1"/>
</dbReference>
<keyword evidence="3" id="KW-0547">Nucleotide-binding</keyword>
<dbReference type="Gene3D" id="3.40.50.300">
    <property type="entry name" value="P-loop containing nucleotide triphosphate hydrolases"/>
    <property type="match status" value="1"/>
</dbReference>
<feature type="compositionally biased region" description="Basic and acidic residues" evidence="7">
    <location>
        <begin position="767"/>
        <end position="802"/>
    </location>
</feature>
<comment type="caution">
    <text evidence="11">The sequence shown here is derived from an EMBL/GenBank/DDBJ whole genome shotgun (WGS) entry which is preliminary data.</text>
</comment>
<comment type="subcellular location">
    <subcellularLocation>
        <location evidence="1">Cell membrane</location>
        <topology evidence="1">Multi-pass membrane protein</topology>
    </subcellularLocation>
</comment>
<dbReference type="InterPro" id="IPR003593">
    <property type="entry name" value="AAA+_ATPase"/>
</dbReference>
<evidence type="ECO:0000256" key="4">
    <source>
        <dbReference type="ARBA" id="ARBA00022840"/>
    </source>
</evidence>
<keyword evidence="5 8" id="KW-1133">Transmembrane helix</keyword>
<dbReference type="SUPFAM" id="SSF90123">
    <property type="entry name" value="ABC transporter transmembrane region"/>
    <property type="match status" value="1"/>
</dbReference>
<organism evidence="11 12">
    <name type="scientific">Brachybacterium tyrofermentans</name>
    <dbReference type="NCBI Taxonomy" id="47848"/>
    <lineage>
        <taxon>Bacteria</taxon>
        <taxon>Bacillati</taxon>
        <taxon>Actinomycetota</taxon>
        <taxon>Actinomycetes</taxon>
        <taxon>Micrococcales</taxon>
        <taxon>Dermabacteraceae</taxon>
        <taxon>Brachybacterium</taxon>
    </lineage>
</organism>
<reference evidence="12" key="1">
    <citation type="journal article" date="2019" name="Int. J. Syst. Evol. Microbiol.">
        <title>The Global Catalogue of Microorganisms (GCM) 10K type strain sequencing project: providing services to taxonomists for standard genome sequencing and annotation.</title>
        <authorList>
            <consortium name="The Broad Institute Genomics Platform"/>
            <consortium name="The Broad Institute Genome Sequencing Center for Infectious Disease"/>
            <person name="Wu L."/>
            <person name="Ma J."/>
        </authorList>
    </citation>
    <scope>NUCLEOTIDE SEQUENCE [LARGE SCALE GENOMIC DNA]</scope>
    <source>
        <strain evidence="12">CGMCC 1.16455</strain>
    </source>
</reference>
<evidence type="ECO:0000259" key="9">
    <source>
        <dbReference type="PROSITE" id="PS50893"/>
    </source>
</evidence>
<dbReference type="PROSITE" id="PS50893">
    <property type="entry name" value="ABC_TRANSPORTER_2"/>
    <property type="match status" value="1"/>
</dbReference>
<dbReference type="EMBL" id="JBHSLN010000067">
    <property type="protein sequence ID" value="MFC5298464.1"/>
    <property type="molecule type" value="Genomic_DNA"/>
</dbReference>
<dbReference type="PROSITE" id="PS00211">
    <property type="entry name" value="ABC_TRANSPORTER_1"/>
    <property type="match status" value="1"/>
</dbReference>
<protein>
    <submittedName>
        <fullName evidence="11">ABC transporter transmembrane domain-containing protein</fullName>
    </submittedName>
</protein>
<evidence type="ECO:0000256" key="2">
    <source>
        <dbReference type="ARBA" id="ARBA00022692"/>
    </source>
</evidence>
<dbReference type="Proteomes" id="UP001595937">
    <property type="component" value="Unassembled WGS sequence"/>
</dbReference>
<name>A0ABW0FHC5_9MICO</name>
<dbReference type="InterPro" id="IPR036640">
    <property type="entry name" value="ABC1_TM_sf"/>
</dbReference>
<feature type="region of interest" description="Disordered" evidence="7">
    <location>
        <begin position="671"/>
        <end position="802"/>
    </location>
</feature>
<keyword evidence="6 8" id="KW-0472">Membrane</keyword>
<feature type="transmembrane region" description="Helical" evidence="8">
    <location>
        <begin position="84"/>
        <end position="106"/>
    </location>
</feature>